<accession>A0A382ZMQ9</accession>
<keyword evidence="1" id="KW-0472">Membrane</keyword>
<sequence>MTTSAVIELVEYVAIAFLILGAVAFVLWFFARLDREDKDS</sequence>
<name>A0A382ZMQ9_9ZZZZ</name>
<feature type="transmembrane region" description="Helical" evidence="1">
    <location>
        <begin position="12"/>
        <end position="31"/>
    </location>
</feature>
<gene>
    <name evidence="2" type="ORF">METZ01_LOCUS449616</name>
</gene>
<organism evidence="2">
    <name type="scientific">marine metagenome</name>
    <dbReference type="NCBI Taxonomy" id="408172"/>
    <lineage>
        <taxon>unclassified sequences</taxon>
        <taxon>metagenomes</taxon>
        <taxon>ecological metagenomes</taxon>
    </lineage>
</organism>
<evidence type="ECO:0000313" key="2">
    <source>
        <dbReference type="EMBL" id="SVD96762.1"/>
    </source>
</evidence>
<proteinExistence type="predicted"/>
<protein>
    <submittedName>
        <fullName evidence="2">Uncharacterized protein</fullName>
    </submittedName>
</protein>
<keyword evidence="1" id="KW-1133">Transmembrane helix</keyword>
<keyword evidence="1" id="KW-0812">Transmembrane</keyword>
<dbReference type="EMBL" id="UINC01185185">
    <property type="protein sequence ID" value="SVD96762.1"/>
    <property type="molecule type" value="Genomic_DNA"/>
</dbReference>
<reference evidence="2" key="1">
    <citation type="submission" date="2018-05" db="EMBL/GenBank/DDBJ databases">
        <authorList>
            <person name="Lanie J.A."/>
            <person name="Ng W.-L."/>
            <person name="Kazmierczak K.M."/>
            <person name="Andrzejewski T.M."/>
            <person name="Davidsen T.M."/>
            <person name="Wayne K.J."/>
            <person name="Tettelin H."/>
            <person name="Glass J.I."/>
            <person name="Rusch D."/>
            <person name="Podicherti R."/>
            <person name="Tsui H.-C.T."/>
            <person name="Winkler M.E."/>
        </authorList>
    </citation>
    <scope>NUCLEOTIDE SEQUENCE</scope>
</reference>
<dbReference type="AlphaFoldDB" id="A0A382ZMQ9"/>
<evidence type="ECO:0000256" key="1">
    <source>
        <dbReference type="SAM" id="Phobius"/>
    </source>
</evidence>